<feature type="repeat" description="ANK" evidence="5">
    <location>
        <begin position="106"/>
        <end position="138"/>
    </location>
</feature>
<feature type="region of interest" description="Disordered" evidence="6">
    <location>
        <begin position="756"/>
        <end position="802"/>
    </location>
</feature>
<dbReference type="SMART" id="SM00847">
    <property type="entry name" value="HA2"/>
    <property type="match status" value="1"/>
</dbReference>
<evidence type="ECO:0000256" key="1">
    <source>
        <dbReference type="ARBA" id="ARBA00022741"/>
    </source>
</evidence>
<keyword evidence="5" id="KW-0040">ANK repeat</keyword>
<dbReference type="SUPFAM" id="SSF52540">
    <property type="entry name" value="P-loop containing nucleoside triphosphate hydrolases"/>
    <property type="match status" value="1"/>
</dbReference>
<dbReference type="EMBL" id="JASPKY010000111">
    <property type="protein sequence ID" value="KAK9736618.1"/>
    <property type="molecule type" value="Genomic_DNA"/>
</dbReference>
<feature type="region of interest" description="Disordered" evidence="6">
    <location>
        <begin position="979"/>
        <end position="1001"/>
    </location>
</feature>
<dbReference type="CDD" id="cd18791">
    <property type="entry name" value="SF2_C_RHA"/>
    <property type="match status" value="1"/>
</dbReference>
<comment type="caution">
    <text evidence="9">The sequence shown here is derived from an EMBL/GenBank/DDBJ whole genome shotgun (WGS) entry which is preliminary data.</text>
</comment>
<feature type="compositionally biased region" description="Polar residues" evidence="6">
    <location>
        <begin position="785"/>
        <end position="802"/>
    </location>
</feature>
<dbReference type="PANTHER" id="PTHR18934">
    <property type="entry name" value="ATP-DEPENDENT RNA HELICASE"/>
    <property type="match status" value="1"/>
</dbReference>
<evidence type="ECO:0000259" key="8">
    <source>
        <dbReference type="PROSITE" id="PS51194"/>
    </source>
</evidence>
<dbReference type="Proteomes" id="UP001458880">
    <property type="component" value="Unassembled WGS sequence"/>
</dbReference>
<keyword evidence="4" id="KW-0067">ATP-binding</keyword>
<dbReference type="SUPFAM" id="SSF48403">
    <property type="entry name" value="Ankyrin repeat"/>
    <property type="match status" value="1"/>
</dbReference>
<dbReference type="GO" id="GO:0004386">
    <property type="term" value="F:helicase activity"/>
    <property type="evidence" value="ECO:0007669"/>
    <property type="project" value="UniProtKB-KW"/>
</dbReference>
<proteinExistence type="predicted"/>
<dbReference type="InterPro" id="IPR002110">
    <property type="entry name" value="Ankyrin_rpt"/>
</dbReference>
<evidence type="ECO:0000256" key="4">
    <source>
        <dbReference type="ARBA" id="ARBA00022840"/>
    </source>
</evidence>
<dbReference type="InterPro" id="IPR001650">
    <property type="entry name" value="Helicase_C-like"/>
</dbReference>
<dbReference type="GO" id="GO:0005524">
    <property type="term" value="F:ATP binding"/>
    <property type="evidence" value="ECO:0007669"/>
    <property type="project" value="UniProtKB-KW"/>
</dbReference>
<sequence length="1001" mass="112817">MDIDLFVKYFNAEPAVLSIPGRNFPNTEWFLDDTLALINYTSDAMENIMKGDILSVELENVDANLLKEMDTTLLQCINFGREDDFAQLLQLIITDKVPINYSDVCFGYTALIVAAAKGKRDIVETLLNMGADVTFKCKNGYTAASYASSFGHQEVVDLLEWFAAESENQLKHAQLTEIYDRTVSDDIIDYDLIVAIILYIQKENSKDGILIFLPGYDDIISCCDRIYNSEIDQQAIQICMLHGGMHISAQHDVFTPCPGRQKIILSTNVAETSIWESEGTIDDVVFVINSGKVKEKTYESIGGTSSLVTKWASMACVRQRAGRAGRTKPGMCFHMLSKKRYESLQVSTIPEILRVPLHELCLHTKLLAPQGTSIEGFLMKAIEEPAKTSIKTAISGLITLGALDKDENLTRLGTHLLQLSVEPHLGKMLIYSTIFKCVDPVLTIVATLAHKEPFILPSVGLEKGQANAKRKSLSFNSLSDHMSILKAFQMWQKSKQQRREKQFCQEYFISYGAMEMIMVTRNHLLGQLRACGFVSSNGRDGMHELSRYSDHWPLVKAVLATGLYPNVAFPHADKFHTLTENKVIMHTTSSLRNVVINDELWCIFDEISKLGALCNIKNVTAITPATVIFACGSSLQYDEQGGLVILDDKLQINISSPMIWKFRILLDDLIQRKIKTPRFRFTKSDETILETFDNILSAEDSSKGLFHPPGVGDRPLFISNRMTEYNPAPNEGITYIQTFSAAERVARLVNQRGDNPVVNLPRHARHPYRPVPHNRSNYNGHGHQQARNDQRQPSCSRASNACQRRLSENEEASAVLINAIAPKNIAIPHNARFFVIRPTEIRNIIISVSQGTWNFSPQTEKKRFFVIRPTEIRNIIISVSQGTWNFSPQTEKKIFRLFRDGFFIVLLFTVRGTNYFQGVARLLDTNRGQPNVPCPIEWLGTNSVSYDDVRHLVHRKIHMVEDGFELQYGAGIDITSRLMQNPAQPDDNSRPILGGGRNYQY</sequence>
<accession>A0AAW1LL48</accession>
<dbReference type="PANTHER" id="PTHR18934:SF213">
    <property type="entry name" value="3'-5' RNA HELICASE YTHDC2"/>
    <property type="match status" value="1"/>
</dbReference>
<dbReference type="Pfam" id="PF12796">
    <property type="entry name" value="Ank_2"/>
    <property type="match status" value="1"/>
</dbReference>
<evidence type="ECO:0000256" key="2">
    <source>
        <dbReference type="ARBA" id="ARBA00022801"/>
    </source>
</evidence>
<evidence type="ECO:0000313" key="10">
    <source>
        <dbReference type="Proteomes" id="UP001458880"/>
    </source>
</evidence>
<dbReference type="PROSITE" id="PS51194">
    <property type="entry name" value="HELICASE_CTER"/>
    <property type="match status" value="1"/>
</dbReference>
<dbReference type="FunFam" id="1.20.120.1080:FF:000002">
    <property type="entry name" value="Putative ATP-dependent RNA helicase DHX36"/>
    <property type="match status" value="1"/>
</dbReference>
<evidence type="ECO:0000256" key="6">
    <source>
        <dbReference type="SAM" id="MobiDB-lite"/>
    </source>
</evidence>
<name>A0AAW1LL48_POPJA</name>
<dbReference type="SMART" id="SM00490">
    <property type="entry name" value="HELICc"/>
    <property type="match status" value="1"/>
</dbReference>
<keyword evidence="3" id="KW-0347">Helicase</keyword>
<keyword evidence="2" id="KW-0378">Hydrolase</keyword>
<dbReference type="Pfam" id="PF21010">
    <property type="entry name" value="HA2_C"/>
    <property type="match status" value="1"/>
</dbReference>
<dbReference type="Pfam" id="PF04146">
    <property type="entry name" value="YTH"/>
    <property type="match status" value="1"/>
</dbReference>
<dbReference type="InterPro" id="IPR007502">
    <property type="entry name" value="Helicase-assoc_dom"/>
</dbReference>
<dbReference type="GO" id="GO:0016787">
    <property type="term" value="F:hydrolase activity"/>
    <property type="evidence" value="ECO:0007669"/>
    <property type="project" value="UniProtKB-KW"/>
</dbReference>
<gene>
    <name evidence="9" type="ORF">QE152_g11447</name>
</gene>
<dbReference type="GO" id="GO:0003723">
    <property type="term" value="F:RNA binding"/>
    <property type="evidence" value="ECO:0007669"/>
    <property type="project" value="InterPro"/>
</dbReference>
<keyword evidence="10" id="KW-1185">Reference proteome</keyword>
<dbReference type="PROSITE" id="PS50088">
    <property type="entry name" value="ANK_REPEAT"/>
    <property type="match status" value="1"/>
</dbReference>
<evidence type="ECO:0000313" key="9">
    <source>
        <dbReference type="EMBL" id="KAK9736618.1"/>
    </source>
</evidence>
<dbReference type="SMART" id="SM00248">
    <property type="entry name" value="ANK"/>
    <property type="match status" value="3"/>
</dbReference>
<dbReference type="Pfam" id="PF07717">
    <property type="entry name" value="OB_NTP_bind"/>
    <property type="match status" value="1"/>
</dbReference>
<dbReference type="PROSITE" id="PS50882">
    <property type="entry name" value="YTH"/>
    <property type="match status" value="1"/>
</dbReference>
<dbReference type="Gene3D" id="1.20.120.1080">
    <property type="match status" value="1"/>
</dbReference>
<feature type="domain" description="YTH" evidence="7">
    <location>
        <begin position="862"/>
        <end position="1001"/>
    </location>
</feature>
<feature type="domain" description="Helicase C-terminal" evidence="8">
    <location>
        <begin position="192"/>
        <end position="368"/>
    </location>
</feature>
<dbReference type="AlphaFoldDB" id="A0AAW1LL48"/>
<evidence type="ECO:0000256" key="5">
    <source>
        <dbReference type="PROSITE-ProRule" id="PRU00023"/>
    </source>
</evidence>
<dbReference type="PROSITE" id="PS50297">
    <property type="entry name" value="ANK_REP_REGION"/>
    <property type="match status" value="1"/>
</dbReference>
<evidence type="ECO:0000256" key="3">
    <source>
        <dbReference type="ARBA" id="ARBA00022806"/>
    </source>
</evidence>
<dbReference type="Pfam" id="PF00271">
    <property type="entry name" value="Helicase_C"/>
    <property type="match status" value="1"/>
</dbReference>
<dbReference type="InterPro" id="IPR007275">
    <property type="entry name" value="YTH_domain"/>
</dbReference>
<dbReference type="Gene3D" id="3.10.590.10">
    <property type="entry name" value="ph1033 like domains"/>
    <property type="match status" value="1"/>
</dbReference>
<dbReference type="InterPro" id="IPR027417">
    <property type="entry name" value="P-loop_NTPase"/>
</dbReference>
<keyword evidence="1" id="KW-0547">Nucleotide-binding</keyword>
<reference evidence="9 10" key="1">
    <citation type="journal article" date="2024" name="BMC Genomics">
        <title>De novo assembly and annotation of Popillia japonica's genome with initial clues to its potential as an invasive pest.</title>
        <authorList>
            <person name="Cucini C."/>
            <person name="Boschi S."/>
            <person name="Funari R."/>
            <person name="Cardaioli E."/>
            <person name="Iannotti N."/>
            <person name="Marturano G."/>
            <person name="Paoli F."/>
            <person name="Bruttini M."/>
            <person name="Carapelli A."/>
            <person name="Frati F."/>
            <person name="Nardi F."/>
        </authorList>
    </citation>
    <scope>NUCLEOTIDE SEQUENCE [LARGE SCALE GENOMIC DNA]</scope>
    <source>
        <strain evidence="9">DMR45628</strain>
    </source>
</reference>
<protein>
    <submittedName>
        <fullName evidence="9">Helicase associated domain (HA2)</fullName>
    </submittedName>
</protein>
<dbReference type="InterPro" id="IPR036770">
    <property type="entry name" value="Ankyrin_rpt-contain_sf"/>
</dbReference>
<evidence type="ECO:0000259" key="7">
    <source>
        <dbReference type="PROSITE" id="PS50882"/>
    </source>
</evidence>
<dbReference type="InterPro" id="IPR011709">
    <property type="entry name" value="DEAD-box_helicase_OB_fold"/>
</dbReference>
<organism evidence="9 10">
    <name type="scientific">Popillia japonica</name>
    <name type="common">Japanese beetle</name>
    <dbReference type="NCBI Taxonomy" id="7064"/>
    <lineage>
        <taxon>Eukaryota</taxon>
        <taxon>Metazoa</taxon>
        <taxon>Ecdysozoa</taxon>
        <taxon>Arthropoda</taxon>
        <taxon>Hexapoda</taxon>
        <taxon>Insecta</taxon>
        <taxon>Pterygota</taxon>
        <taxon>Neoptera</taxon>
        <taxon>Endopterygota</taxon>
        <taxon>Coleoptera</taxon>
        <taxon>Polyphaga</taxon>
        <taxon>Scarabaeiformia</taxon>
        <taxon>Scarabaeidae</taxon>
        <taxon>Rutelinae</taxon>
        <taxon>Popillia</taxon>
    </lineage>
</organism>
<dbReference type="Gene3D" id="1.25.40.20">
    <property type="entry name" value="Ankyrin repeat-containing domain"/>
    <property type="match status" value="1"/>
</dbReference>
<dbReference type="Gene3D" id="3.40.50.300">
    <property type="entry name" value="P-loop containing nucleotide triphosphate hydrolases"/>
    <property type="match status" value="1"/>
</dbReference>
<dbReference type="CDD" id="cd21134">
    <property type="entry name" value="YTH"/>
    <property type="match status" value="1"/>
</dbReference>